<protein>
    <submittedName>
        <fullName evidence="2">Uncharacterized protein LOC127150232</fullName>
    </submittedName>
</protein>
<gene>
    <name evidence="2" type="primary">LOC127150232</name>
</gene>
<evidence type="ECO:0000313" key="2">
    <source>
        <dbReference type="RefSeq" id="XP_050943534.1"/>
    </source>
</evidence>
<evidence type="ECO:0000313" key="1">
    <source>
        <dbReference type="Proteomes" id="UP001652600"/>
    </source>
</evidence>
<accession>A0ABM3L0I0</accession>
<proteinExistence type="predicted"/>
<dbReference type="Proteomes" id="UP001652600">
    <property type="component" value="Chromosome 7"/>
</dbReference>
<dbReference type="GeneID" id="127150232"/>
<reference evidence="2" key="1">
    <citation type="submission" date="2025-08" db="UniProtKB">
        <authorList>
            <consortium name="RefSeq"/>
        </authorList>
    </citation>
    <scope>IDENTIFICATION</scope>
    <source>
        <tissue evidence="2">Stem</tissue>
    </source>
</reference>
<keyword evidence="1" id="KW-1185">Reference proteome</keyword>
<organism evidence="1 2">
    <name type="scientific">Cucumis melo</name>
    <name type="common">Muskmelon</name>
    <dbReference type="NCBI Taxonomy" id="3656"/>
    <lineage>
        <taxon>Eukaryota</taxon>
        <taxon>Viridiplantae</taxon>
        <taxon>Streptophyta</taxon>
        <taxon>Embryophyta</taxon>
        <taxon>Tracheophyta</taxon>
        <taxon>Spermatophyta</taxon>
        <taxon>Magnoliopsida</taxon>
        <taxon>eudicotyledons</taxon>
        <taxon>Gunneridae</taxon>
        <taxon>Pentapetalae</taxon>
        <taxon>rosids</taxon>
        <taxon>fabids</taxon>
        <taxon>Cucurbitales</taxon>
        <taxon>Cucurbitaceae</taxon>
        <taxon>Benincaseae</taxon>
        <taxon>Cucumis</taxon>
    </lineage>
</organism>
<dbReference type="RefSeq" id="XP_050943534.1">
    <property type="nucleotide sequence ID" value="XM_051087577.1"/>
</dbReference>
<name>A0ABM3L0I0_CUCME</name>
<sequence>MEEDLQKRATRLLLLLLSLFIYADFSFINKEKNGELSGGGSAMLAARGEGLLSWIEDDSFIVDEIVTAIPEGVGVLLNGMFGSVTGTCASVNLGKEVIWVHN</sequence>